<keyword evidence="3" id="KW-1185">Reference proteome</keyword>
<proteinExistence type="predicted"/>
<dbReference type="EMBL" id="CP015438">
    <property type="protein sequence ID" value="ANB60408.1"/>
    <property type="molecule type" value="Genomic_DNA"/>
</dbReference>
<evidence type="ECO:0000313" key="3">
    <source>
        <dbReference type="Proteomes" id="UP000076865"/>
    </source>
</evidence>
<dbReference type="AlphaFoldDB" id="A0A160F2F6"/>
<feature type="transmembrane region" description="Helical" evidence="1">
    <location>
        <begin position="12"/>
        <end position="40"/>
    </location>
</feature>
<dbReference type="KEGG" id="aamy:GFC30_1287"/>
<evidence type="ECO:0000256" key="1">
    <source>
        <dbReference type="SAM" id="Phobius"/>
    </source>
</evidence>
<dbReference type="PATRIC" id="fig|294699.3.peg.1304"/>
<sequence length="45" mass="4950">MGIGKIFKNTITSYVTVIVVLILLPVFLITNDISVIQGIIESMNK</sequence>
<keyword evidence="1" id="KW-1133">Transmembrane helix</keyword>
<evidence type="ECO:0000313" key="2">
    <source>
        <dbReference type="EMBL" id="ANB60408.1"/>
    </source>
</evidence>
<keyword evidence="1" id="KW-0812">Transmembrane</keyword>
<dbReference type="RefSeq" id="WP_169806996.1">
    <property type="nucleotide sequence ID" value="NZ_CP015438.1"/>
</dbReference>
<keyword evidence="1" id="KW-0472">Membrane</keyword>
<accession>A0A160F2F6</accession>
<name>A0A160F2F6_9BACL</name>
<organism evidence="2 3">
    <name type="scientific">Anoxybacteroides amylolyticum</name>
    <dbReference type="NCBI Taxonomy" id="294699"/>
    <lineage>
        <taxon>Bacteria</taxon>
        <taxon>Bacillati</taxon>
        <taxon>Bacillota</taxon>
        <taxon>Bacilli</taxon>
        <taxon>Bacillales</taxon>
        <taxon>Anoxybacillaceae</taxon>
        <taxon>Anoxybacteroides</taxon>
    </lineage>
</organism>
<dbReference type="Proteomes" id="UP000076865">
    <property type="component" value="Chromosome"/>
</dbReference>
<gene>
    <name evidence="2" type="ORF">GFC30_1287</name>
</gene>
<reference evidence="2 3" key="1">
    <citation type="journal article" date="2006" name="Syst. Appl. Microbiol.">
        <title>Anoxybacillus amylolyticus sp. nov., a thermophilic amylase producing bacterium isolated from Mount Rittmann (Antarctica).</title>
        <authorList>
            <person name="Poli A."/>
            <person name="Esposito E."/>
            <person name="Lama L."/>
            <person name="Orlando P."/>
            <person name="Nicolaus G."/>
            <person name="de Appolonia F."/>
            <person name="Gambacorta A."/>
            <person name="Nicolaus B."/>
        </authorList>
    </citation>
    <scope>NUCLEOTIDE SEQUENCE [LARGE SCALE GENOMIC DNA]</scope>
    <source>
        <strain evidence="2 3">DSM 15939</strain>
    </source>
</reference>
<protein>
    <submittedName>
        <fullName evidence="2">Uncharacterized protein</fullName>
    </submittedName>
</protein>